<evidence type="ECO:0000313" key="2">
    <source>
        <dbReference type="Proteomes" id="UP001632037"/>
    </source>
</evidence>
<dbReference type="EMBL" id="JBIMZQ010000001">
    <property type="protein sequence ID" value="KAL3674510.1"/>
    <property type="molecule type" value="Genomic_DNA"/>
</dbReference>
<protein>
    <submittedName>
        <fullName evidence="1">Uncharacterized protein</fullName>
    </submittedName>
</protein>
<comment type="caution">
    <text evidence="1">The sequence shown here is derived from an EMBL/GenBank/DDBJ whole genome shotgun (WGS) entry which is preliminary data.</text>
</comment>
<gene>
    <name evidence="1" type="ORF">V7S43_000458</name>
</gene>
<sequence length="121" mass="13814">MSIPGTGNDVFSFTSAHDMAKAVAELLKSPNKWRPYTRIDKDGRGMPDLKVSFESLDEIKDQLKKEESFMITTLKLLVPSGGWTLDQEKVKRDRNEYFPSVHFRTAKELLEAVKEDPKVIV</sequence>
<keyword evidence="2" id="KW-1185">Reference proteome</keyword>
<evidence type="ECO:0000313" key="1">
    <source>
        <dbReference type="EMBL" id="KAL3674510.1"/>
    </source>
</evidence>
<proteinExistence type="predicted"/>
<dbReference type="Proteomes" id="UP001632037">
    <property type="component" value="Unassembled WGS sequence"/>
</dbReference>
<dbReference type="AlphaFoldDB" id="A0ABD3G903"/>
<reference evidence="1 2" key="1">
    <citation type="submission" date="2024-09" db="EMBL/GenBank/DDBJ databases">
        <title>Genome sequencing and assembly of Phytophthora oleae, isolate VK10A, causative agent of rot of olive drupes.</title>
        <authorList>
            <person name="Conti Taguali S."/>
            <person name="Riolo M."/>
            <person name="La Spada F."/>
            <person name="Cacciola S.O."/>
            <person name="Dionisio G."/>
        </authorList>
    </citation>
    <scope>NUCLEOTIDE SEQUENCE [LARGE SCALE GENOMIC DNA]</scope>
    <source>
        <strain evidence="1 2">VK10A</strain>
    </source>
</reference>
<accession>A0ABD3G903</accession>
<organism evidence="1 2">
    <name type="scientific">Phytophthora oleae</name>
    <dbReference type="NCBI Taxonomy" id="2107226"/>
    <lineage>
        <taxon>Eukaryota</taxon>
        <taxon>Sar</taxon>
        <taxon>Stramenopiles</taxon>
        <taxon>Oomycota</taxon>
        <taxon>Peronosporomycetes</taxon>
        <taxon>Peronosporales</taxon>
        <taxon>Peronosporaceae</taxon>
        <taxon>Phytophthora</taxon>
    </lineage>
</organism>
<name>A0ABD3G903_9STRA</name>